<comment type="caution">
    <text evidence="1">The sequence shown here is derived from an EMBL/GenBank/DDBJ whole genome shotgun (WGS) entry which is preliminary data.</text>
</comment>
<keyword evidence="2" id="KW-1185">Reference proteome</keyword>
<protein>
    <submittedName>
        <fullName evidence="1">Uncharacterized protein</fullName>
    </submittedName>
</protein>
<name>A0A448WQV6_9PLAT</name>
<sequence>MCFLAVFKPIKSFKGWQSIATRSTRESECALQDNPIAKGSSLSSPSYSIPGISDVSSSIPPTAKDMSSTYQTHIRTAGHNDCIKKKKKTIGIIPADKNIVAEAPVLSRSDSGKHDLASSNLHRMINCDVPLALQYSVTSCKIIRVDCTISLSSESLGGPHQTSHCLVYDRILDTTFLLAHAMPPLSRQISFGALSDIAAIENNDGEITLSSAPILTSNSFPGLYSPTAFHTNVLGGKSGLSK</sequence>
<organism evidence="1 2">
    <name type="scientific">Protopolystoma xenopodis</name>
    <dbReference type="NCBI Taxonomy" id="117903"/>
    <lineage>
        <taxon>Eukaryota</taxon>
        <taxon>Metazoa</taxon>
        <taxon>Spiralia</taxon>
        <taxon>Lophotrochozoa</taxon>
        <taxon>Platyhelminthes</taxon>
        <taxon>Monogenea</taxon>
        <taxon>Polyopisthocotylea</taxon>
        <taxon>Polystomatidea</taxon>
        <taxon>Polystomatidae</taxon>
        <taxon>Protopolystoma</taxon>
    </lineage>
</organism>
<dbReference type="Proteomes" id="UP000784294">
    <property type="component" value="Unassembled WGS sequence"/>
</dbReference>
<evidence type="ECO:0000313" key="1">
    <source>
        <dbReference type="EMBL" id="VEL17858.1"/>
    </source>
</evidence>
<evidence type="ECO:0000313" key="2">
    <source>
        <dbReference type="Proteomes" id="UP000784294"/>
    </source>
</evidence>
<reference evidence="1" key="1">
    <citation type="submission" date="2018-11" db="EMBL/GenBank/DDBJ databases">
        <authorList>
            <consortium name="Pathogen Informatics"/>
        </authorList>
    </citation>
    <scope>NUCLEOTIDE SEQUENCE</scope>
</reference>
<dbReference type="EMBL" id="CAAALY010034514">
    <property type="protein sequence ID" value="VEL17858.1"/>
    <property type="molecule type" value="Genomic_DNA"/>
</dbReference>
<gene>
    <name evidence="1" type="ORF">PXEA_LOCUS11298</name>
</gene>
<dbReference type="AlphaFoldDB" id="A0A448WQV6"/>
<proteinExistence type="predicted"/>
<accession>A0A448WQV6</accession>
<feature type="non-terminal residue" evidence="1">
    <location>
        <position position="1"/>
    </location>
</feature>